<dbReference type="InterPro" id="IPR001024">
    <property type="entry name" value="PLAT/LH2_dom"/>
</dbReference>
<feature type="domain" description="PLAT" evidence="2">
    <location>
        <begin position="68"/>
        <end position="87"/>
    </location>
</feature>
<evidence type="ECO:0000259" key="2">
    <source>
        <dbReference type="PROSITE" id="PS50095"/>
    </source>
</evidence>
<evidence type="ECO:0000256" key="1">
    <source>
        <dbReference type="PROSITE-ProRule" id="PRU00152"/>
    </source>
</evidence>
<evidence type="ECO:0000313" key="3">
    <source>
        <dbReference type="EMBL" id="JAC70587.1"/>
    </source>
</evidence>
<sequence length="87" mass="9221">MASPENGGEVFFALPESALKVPWAPEAQEIDNEIARALSFGPLPQEVSTSTRQSQLLVMRDGGQCQGGSYRVVVHTGDAFGQGTTAQ</sequence>
<reference evidence="3" key="1">
    <citation type="submission" date="2014-05" db="EMBL/GenBank/DDBJ databases">
        <title>The transcriptome of the halophilic microalga Tetraselmis sp. GSL018 isolated from the Great Salt Lake, Utah.</title>
        <authorList>
            <person name="Jinkerson R.E."/>
            <person name="D'Adamo S."/>
            <person name="Posewitz M.C."/>
        </authorList>
    </citation>
    <scope>NUCLEOTIDE SEQUENCE</scope>
    <source>
        <strain evidence="3">GSL018</strain>
    </source>
</reference>
<feature type="non-terminal residue" evidence="3">
    <location>
        <position position="87"/>
    </location>
</feature>
<name>A0A061RCA6_9CHLO</name>
<protein>
    <recommendedName>
        <fullName evidence="2">PLAT domain-containing protein</fullName>
    </recommendedName>
</protein>
<gene>
    <name evidence="3" type="ORF">TSPGSL018_3802</name>
</gene>
<organism evidence="3">
    <name type="scientific">Tetraselmis sp. GSL018</name>
    <dbReference type="NCBI Taxonomy" id="582737"/>
    <lineage>
        <taxon>Eukaryota</taxon>
        <taxon>Viridiplantae</taxon>
        <taxon>Chlorophyta</taxon>
        <taxon>core chlorophytes</taxon>
        <taxon>Chlorodendrophyceae</taxon>
        <taxon>Chlorodendrales</taxon>
        <taxon>Chlorodendraceae</taxon>
        <taxon>Tetraselmis</taxon>
    </lineage>
</organism>
<proteinExistence type="predicted"/>
<comment type="caution">
    <text evidence="1">Lacks conserved residue(s) required for the propagation of feature annotation.</text>
</comment>
<dbReference type="EMBL" id="GBEZ01015589">
    <property type="protein sequence ID" value="JAC70587.1"/>
    <property type="molecule type" value="Transcribed_RNA"/>
</dbReference>
<dbReference type="PROSITE" id="PS50095">
    <property type="entry name" value="PLAT"/>
    <property type="match status" value="1"/>
</dbReference>
<accession>A0A061RCA6</accession>
<dbReference type="AlphaFoldDB" id="A0A061RCA6"/>